<accession>A0A1I5XDG2</accession>
<proteinExistence type="predicted"/>
<dbReference type="SUPFAM" id="SSF52172">
    <property type="entry name" value="CheY-like"/>
    <property type="match status" value="1"/>
</dbReference>
<dbReference type="RefSeq" id="WP_092018954.1">
    <property type="nucleotide sequence ID" value="NZ_FOXH01000014.1"/>
</dbReference>
<organism evidence="4 5">
    <name type="scientific">Pseudarcicella hirudinis</name>
    <dbReference type="NCBI Taxonomy" id="1079859"/>
    <lineage>
        <taxon>Bacteria</taxon>
        <taxon>Pseudomonadati</taxon>
        <taxon>Bacteroidota</taxon>
        <taxon>Cytophagia</taxon>
        <taxon>Cytophagales</taxon>
        <taxon>Flectobacillaceae</taxon>
        <taxon>Pseudarcicella</taxon>
    </lineage>
</organism>
<dbReference type="Gene3D" id="3.40.50.2300">
    <property type="match status" value="1"/>
</dbReference>
<dbReference type="SMART" id="SM00448">
    <property type="entry name" value="REC"/>
    <property type="match status" value="1"/>
</dbReference>
<gene>
    <name evidence="4" type="ORF">SAMN04515674_11482</name>
</gene>
<dbReference type="AlphaFoldDB" id="A0A1I5XDG2"/>
<dbReference type="PANTHER" id="PTHR44591:SF3">
    <property type="entry name" value="RESPONSE REGULATORY DOMAIN-CONTAINING PROTEIN"/>
    <property type="match status" value="1"/>
</dbReference>
<sequence length="120" mass="13239">MKKEDTIKSSSVLIIDDEEDICLLLSTFIQRKSKKVTYALTLNEGMKNLYDLQPNVVLLDNNLPDGLGITVIGKIRNLLPGCKIIMMSAMGHLSEEALITGADNFLEKPISFEVLSGLID</sequence>
<evidence type="ECO:0000256" key="2">
    <source>
        <dbReference type="PROSITE-ProRule" id="PRU00169"/>
    </source>
</evidence>
<dbReference type="Pfam" id="PF00072">
    <property type="entry name" value="Response_reg"/>
    <property type="match status" value="1"/>
</dbReference>
<keyword evidence="1 2" id="KW-0597">Phosphoprotein</keyword>
<dbReference type="Proteomes" id="UP000199306">
    <property type="component" value="Unassembled WGS sequence"/>
</dbReference>
<feature type="modified residue" description="4-aspartylphosphate" evidence="2">
    <location>
        <position position="60"/>
    </location>
</feature>
<reference evidence="4 5" key="1">
    <citation type="submission" date="2016-10" db="EMBL/GenBank/DDBJ databases">
        <authorList>
            <person name="de Groot N.N."/>
        </authorList>
    </citation>
    <scope>NUCLEOTIDE SEQUENCE [LARGE SCALE GENOMIC DNA]</scope>
    <source>
        <strain evidence="5">E92,LMG 26720,CCM 7988</strain>
    </source>
</reference>
<dbReference type="OrthoDB" id="9789181at2"/>
<name>A0A1I5XDG2_9BACT</name>
<dbReference type="STRING" id="1079859.SAMN04515674_11482"/>
<dbReference type="InterPro" id="IPR001789">
    <property type="entry name" value="Sig_transdc_resp-reg_receiver"/>
</dbReference>
<dbReference type="InterPro" id="IPR050595">
    <property type="entry name" value="Bact_response_regulator"/>
</dbReference>
<evidence type="ECO:0000313" key="4">
    <source>
        <dbReference type="EMBL" id="SFQ30023.1"/>
    </source>
</evidence>
<feature type="domain" description="Response regulatory" evidence="3">
    <location>
        <begin position="11"/>
        <end position="120"/>
    </location>
</feature>
<protein>
    <submittedName>
        <fullName evidence="4">Response regulator receiver domain-containing protein</fullName>
    </submittedName>
</protein>
<evidence type="ECO:0000256" key="1">
    <source>
        <dbReference type="ARBA" id="ARBA00022553"/>
    </source>
</evidence>
<dbReference type="GO" id="GO:0000160">
    <property type="term" value="P:phosphorelay signal transduction system"/>
    <property type="evidence" value="ECO:0007669"/>
    <property type="project" value="InterPro"/>
</dbReference>
<evidence type="ECO:0000313" key="5">
    <source>
        <dbReference type="Proteomes" id="UP000199306"/>
    </source>
</evidence>
<dbReference type="InterPro" id="IPR011006">
    <property type="entry name" value="CheY-like_superfamily"/>
</dbReference>
<dbReference type="EMBL" id="FOXH01000014">
    <property type="protein sequence ID" value="SFQ30023.1"/>
    <property type="molecule type" value="Genomic_DNA"/>
</dbReference>
<keyword evidence="5" id="KW-1185">Reference proteome</keyword>
<dbReference type="PROSITE" id="PS50110">
    <property type="entry name" value="RESPONSE_REGULATORY"/>
    <property type="match status" value="1"/>
</dbReference>
<evidence type="ECO:0000259" key="3">
    <source>
        <dbReference type="PROSITE" id="PS50110"/>
    </source>
</evidence>
<dbReference type="PANTHER" id="PTHR44591">
    <property type="entry name" value="STRESS RESPONSE REGULATOR PROTEIN 1"/>
    <property type="match status" value="1"/>
</dbReference>